<gene>
    <name evidence="5" type="primary">dapE</name>
    <name evidence="5" type="ORF">MFFC18_10990</name>
</gene>
<dbReference type="PANTHER" id="PTHR43270">
    <property type="entry name" value="BETA-ALA-HIS DIPEPTIDASE"/>
    <property type="match status" value="1"/>
</dbReference>
<dbReference type="EC" id="3.5.1.18" evidence="5"/>
<feature type="domain" description="Peptidase M20 dimerisation" evidence="4">
    <location>
        <begin position="201"/>
        <end position="360"/>
    </location>
</feature>
<dbReference type="InterPro" id="IPR051458">
    <property type="entry name" value="Cyt/Met_Dipeptidase"/>
</dbReference>
<dbReference type="GO" id="GO:0009014">
    <property type="term" value="F:succinyl-diaminopimelate desuccinylase activity"/>
    <property type="evidence" value="ECO:0007669"/>
    <property type="project" value="UniProtKB-EC"/>
</dbReference>
<dbReference type="SUPFAM" id="SSF53187">
    <property type="entry name" value="Zn-dependent exopeptidases"/>
    <property type="match status" value="1"/>
</dbReference>
<dbReference type="GO" id="GO:0008233">
    <property type="term" value="F:peptidase activity"/>
    <property type="evidence" value="ECO:0007669"/>
    <property type="project" value="UniProtKB-KW"/>
</dbReference>
<keyword evidence="2" id="KW-0479">Metal-binding</keyword>
<proteinExistence type="predicted"/>
<keyword evidence="3 5" id="KW-0378">Hydrolase</keyword>
<dbReference type="Gene3D" id="3.40.630.10">
    <property type="entry name" value="Zn peptidases"/>
    <property type="match status" value="1"/>
</dbReference>
<keyword evidence="6" id="KW-1185">Reference proteome</keyword>
<dbReference type="NCBIfam" id="NF006053">
    <property type="entry name" value="PRK08201.1"/>
    <property type="match status" value="1"/>
</dbReference>
<dbReference type="InterPro" id="IPR002933">
    <property type="entry name" value="Peptidase_M20"/>
</dbReference>
<protein>
    <submittedName>
        <fullName evidence="5">Succinyl-diaminopimelate desuccinylase</fullName>
        <ecNumber evidence="5">3.5.1.18</ecNumber>
    </submittedName>
</protein>
<evidence type="ECO:0000256" key="3">
    <source>
        <dbReference type="ARBA" id="ARBA00022801"/>
    </source>
</evidence>
<dbReference type="GO" id="GO:0006508">
    <property type="term" value="P:proteolysis"/>
    <property type="evidence" value="ECO:0007669"/>
    <property type="project" value="UniProtKB-KW"/>
</dbReference>
<keyword evidence="1" id="KW-0645">Protease</keyword>
<dbReference type="NCBIfam" id="NF006579">
    <property type="entry name" value="PRK09104.1"/>
    <property type="match status" value="1"/>
</dbReference>
<dbReference type="Pfam" id="PF07687">
    <property type="entry name" value="M20_dimer"/>
    <property type="match status" value="1"/>
</dbReference>
<evidence type="ECO:0000313" key="5">
    <source>
        <dbReference type="EMBL" id="QEG21244.1"/>
    </source>
</evidence>
<dbReference type="STRING" id="980251.GCA_001642875_01841"/>
<reference evidence="5 6" key="1">
    <citation type="submission" date="2019-08" db="EMBL/GenBank/DDBJ databases">
        <title>Deep-cultivation of Planctomycetes and their phenomic and genomic characterization uncovers novel biology.</title>
        <authorList>
            <person name="Wiegand S."/>
            <person name="Jogler M."/>
            <person name="Boedeker C."/>
            <person name="Pinto D."/>
            <person name="Vollmers J."/>
            <person name="Rivas-Marin E."/>
            <person name="Kohn T."/>
            <person name="Peeters S.H."/>
            <person name="Heuer A."/>
            <person name="Rast P."/>
            <person name="Oberbeckmann S."/>
            <person name="Bunk B."/>
            <person name="Jeske O."/>
            <person name="Meyerdierks A."/>
            <person name="Storesund J.E."/>
            <person name="Kallscheuer N."/>
            <person name="Luecker S."/>
            <person name="Lage O.M."/>
            <person name="Pohl T."/>
            <person name="Merkel B.J."/>
            <person name="Hornburger P."/>
            <person name="Mueller R.-W."/>
            <person name="Bruemmer F."/>
            <person name="Labrenz M."/>
            <person name="Spormann A.M."/>
            <person name="Op den Camp H."/>
            <person name="Overmann J."/>
            <person name="Amann R."/>
            <person name="Jetten M.S.M."/>
            <person name="Mascher T."/>
            <person name="Medema M.H."/>
            <person name="Devos D.P."/>
            <person name="Kaster A.-K."/>
            <person name="Ovreas L."/>
            <person name="Rohde M."/>
            <person name="Galperin M.Y."/>
            <person name="Jogler C."/>
        </authorList>
    </citation>
    <scope>NUCLEOTIDE SEQUENCE [LARGE SCALE GENOMIC DNA]</scope>
    <source>
        <strain evidence="5 6">FC18</strain>
    </source>
</reference>
<dbReference type="InterPro" id="IPR011650">
    <property type="entry name" value="Peptidase_M20_dimer"/>
</dbReference>
<evidence type="ECO:0000313" key="6">
    <source>
        <dbReference type="Proteomes" id="UP000322214"/>
    </source>
</evidence>
<accession>A0A5B9P4N8</accession>
<dbReference type="PANTHER" id="PTHR43270:SF12">
    <property type="entry name" value="SUCCINYL-DIAMINOPIMELATE DESUCCINYLASE"/>
    <property type="match status" value="1"/>
</dbReference>
<dbReference type="Pfam" id="PF01546">
    <property type="entry name" value="Peptidase_M20"/>
    <property type="match status" value="1"/>
</dbReference>
<organism evidence="5 6">
    <name type="scientific">Mariniblastus fucicola</name>
    <dbReference type="NCBI Taxonomy" id="980251"/>
    <lineage>
        <taxon>Bacteria</taxon>
        <taxon>Pseudomonadati</taxon>
        <taxon>Planctomycetota</taxon>
        <taxon>Planctomycetia</taxon>
        <taxon>Pirellulales</taxon>
        <taxon>Pirellulaceae</taxon>
        <taxon>Mariniblastus</taxon>
    </lineage>
</organism>
<evidence type="ECO:0000259" key="4">
    <source>
        <dbReference type="Pfam" id="PF07687"/>
    </source>
</evidence>
<dbReference type="Proteomes" id="UP000322214">
    <property type="component" value="Chromosome"/>
</dbReference>
<dbReference type="OrthoDB" id="9761532at2"/>
<dbReference type="AlphaFoldDB" id="A0A5B9P4N8"/>
<dbReference type="EMBL" id="CP042912">
    <property type="protein sequence ID" value="QEG21244.1"/>
    <property type="molecule type" value="Genomic_DNA"/>
</dbReference>
<evidence type="ECO:0000256" key="1">
    <source>
        <dbReference type="ARBA" id="ARBA00022670"/>
    </source>
</evidence>
<dbReference type="GO" id="GO:0046872">
    <property type="term" value="F:metal ion binding"/>
    <property type="evidence" value="ECO:0007669"/>
    <property type="project" value="UniProtKB-KW"/>
</dbReference>
<dbReference type="KEGG" id="mff:MFFC18_10990"/>
<evidence type="ECO:0000256" key="2">
    <source>
        <dbReference type="ARBA" id="ARBA00022723"/>
    </source>
</evidence>
<dbReference type="RefSeq" id="WP_075081748.1">
    <property type="nucleotide sequence ID" value="NZ_CP042912.1"/>
</dbReference>
<dbReference type="Gene3D" id="3.30.70.360">
    <property type="match status" value="1"/>
</dbReference>
<sequence length="463" mass="51028">MEKIESWLEENRSRFQEDLFALLRLASIGTDPAYDDQVRQTATWIHEFFQSISFTSEWIDTCGHPIIFAQSPHIEGAPTVLVYGHYDVQPPDPLELWDTPPFEPTERNGNVYARGATDDKGQMITHLFSCEAWMKVNGGLPLNVKFLIEGEEESGSSGLNELLAGVYDEKLGMPVAEKLAADIAVISDTSQYGPGQPAITYGLRGIYYFELRLKGPNVDLHSGAFGGSVSNPANALTEMLAALKDDHGRIQVPGFYDGIVELTEEERKQFAGLNFDDEAYKKSLGIDEVFGEEGFTTLERRWARPTFDINGLWSGYQGEGAKTVLPAEAGAKFSFRLVPGQDLKTIKSGLEKLLAENCPPGIEMKLIDMHGANGVVVSLDNPYMKLAANAVEKGFGTKPVFTRSGGSIPVVLSFRELLGIDTMLLGWGLDDDNPHSPNEKFSLSDFFKGIKSSAWLWNELAAK</sequence>
<name>A0A5B9P4N8_9BACT</name>